<protein>
    <submittedName>
        <fullName evidence="1">Uncharacterized protein</fullName>
    </submittedName>
</protein>
<dbReference type="Proteomes" id="UP000299102">
    <property type="component" value="Unassembled WGS sequence"/>
</dbReference>
<accession>A0A4C1ZAI4</accession>
<reference evidence="1 2" key="1">
    <citation type="journal article" date="2019" name="Commun. Biol.">
        <title>The bagworm genome reveals a unique fibroin gene that provides high tensile strength.</title>
        <authorList>
            <person name="Kono N."/>
            <person name="Nakamura H."/>
            <person name="Ohtoshi R."/>
            <person name="Tomita M."/>
            <person name="Numata K."/>
            <person name="Arakawa K."/>
        </authorList>
    </citation>
    <scope>NUCLEOTIDE SEQUENCE [LARGE SCALE GENOMIC DNA]</scope>
</reference>
<dbReference type="PANTHER" id="PTHR47331">
    <property type="entry name" value="PHD-TYPE DOMAIN-CONTAINING PROTEIN"/>
    <property type="match status" value="1"/>
</dbReference>
<keyword evidence="2" id="KW-1185">Reference proteome</keyword>
<dbReference type="EMBL" id="BGZK01001694">
    <property type="protein sequence ID" value="GBP84720.1"/>
    <property type="molecule type" value="Genomic_DNA"/>
</dbReference>
<dbReference type="OrthoDB" id="5983986at2759"/>
<evidence type="ECO:0000313" key="2">
    <source>
        <dbReference type="Proteomes" id="UP000299102"/>
    </source>
</evidence>
<organism evidence="1 2">
    <name type="scientific">Eumeta variegata</name>
    <name type="common">Bagworm moth</name>
    <name type="synonym">Eumeta japonica</name>
    <dbReference type="NCBI Taxonomy" id="151549"/>
    <lineage>
        <taxon>Eukaryota</taxon>
        <taxon>Metazoa</taxon>
        <taxon>Ecdysozoa</taxon>
        <taxon>Arthropoda</taxon>
        <taxon>Hexapoda</taxon>
        <taxon>Insecta</taxon>
        <taxon>Pterygota</taxon>
        <taxon>Neoptera</taxon>
        <taxon>Endopterygota</taxon>
        <taxon>Lepidoptera</taxon>
        <taxon>Glossata</taxon>
        <taxon>Ditrysia</taxon>
        <taxon>Tineoidea</taxon>
        <taxon>Psychidae</taxon>
        <taxon>Oiketicinae</taxon>
        <taxon>Eumeta</taxon>
    </lineage>
</organism>
<comment type="caution">
    <text evidence="1">The sequence shown here is derived from an EMBL/GenBank/DDBJ whole genome shotgun (WGS) entry which is preliminary data.</text>
</comment>
<dbReference type="Pfam" id="PF05380">
    <property type="entry name" value="Peptidase_A17"/>
    <property type="match status" value="1"/>
</dbReference>
<sequence length="281" mass="31966">MFVFDTLGLASPVLITGKCMLQDKWRSRIDWDKTIEADEHKKWLKWVNEIGKLASIRIPRCISPGHTEGEIYVSVDASERSYAAAVYWRMKVNEHENAVSLIAGKARVALLKVTSIPRLELQVALLSALWNSSISNEIRLILYEILLTHYDAPPGARRLYISCAGRGRYRARYSWHRAKMKIINEVCRKCRLRRVICLPNAYVIPTPLHVYGAYFGPIGVTIGRRHESTGRYSCLTTRAVHIELAESLSSNSMILALRRFIARRGTPSDVFGQRHNFVGAK</sequence>
<dbReference type="STRING" id="151549.A0A4C1ZAI4"/>
<dbReference type="InterPro" id="IPR008042">
    <property type="entry name" value="Retrotrans_Pao"/>
</dbReference>
<gene>
    <name evidence="1" type="ORF">EVAR_32346_1</name>
</gene>
<proteinExistence type="predicted"/>
<dbReference type="AlphaFoldDB" id="A0A4C1ZAI4"/>
<name>A0A4C1ZAI4_EUMVA</name>
<evidence type="ECO:0000313" key="1">
    <source>
        <dbReference type="EMBL" id="GBP84720.1"/>
    </source>
</evidence>